<keyword evidence="3" id="KW-1185">Reference proteome</keyword>
<feature type="region of interest" description="Disordered" evidence="1">
    <location>
        <begin position="55"/>
        <end position="78"/>
    </location>
</feature>
<feature type="region of interest" description="Disordered" evidence="1">
    <location>
        <begin position="1"/>
        <end position="27"/>
    </location>
</feature>
<dbReference type="EMBL" id="PZQS01000007">
    <property type="protein sequence ID" value="PVD27199.1"/>
    <property type="molecule type" value="Genomic_DNA"/>
</dbReference>
<evidence type="ECO:0000313" key="3">
    <source>
        <dbReference type="Proteomes" id="UP000245119"/>
    </source>
</evidence>
<name>A0A2T7P1B2_POMCA</name>
<evidence type="ECO:0000313" key="2">
    <source>
        <dbReference type="EMBL" id="PVD27199.1"/>
    </source>
</evidence>
<dbReference type="Proteomes" id="UP000245119">
    <property type="component" value="Linkage Group LG7"/>
</dbReference>
<protein>
    <submittedName>
        <fullName evidence="2">Uncharacterized protein</fullName>
    </submittedName>
</protein>
<proteinExistence type="predicted"/>
<accession>A0A2T7P1B2</accession>
<gene>
    <name evidence="2" type="ORF">C0Q70_12353</name>
</gene>
<dbReference type="AlphaFoldDB" id="A0A2T7P1B2"/>
<reference evidence="2 3" key="1">
    <citation type="submission" date="2018-04" db="EMBL/GenBank/DDBJ databases">
        <title>The genome of golden apple snail Pomacea canaliculata provides insight into stress tolerance and invasive adaptation.</title>
        <authorList>
            <person name="Liu C."/>
            <person name="Liu B."/>
            <person name="Ren Y."/>
            <person name="Zhang Y."/>
            <person name="Wang H."/>
            <person name="Li S."/>
            <person name="Jiang F."/>
            <person name="Yin L."/>
            <person name="Zhang G."/>
            <person name="Qian W."/>
            <person name="Fan W."/>
        </authorList>
    </citation>
    <scope>NUCLEOTIDE SEQUENCE [LARGE SCALE GENOMIC DNA]</scope>
    <source>
        <strain evidence="2">SZHN2017</strain>
        <tissue evidence="2">Muscle</tissue>
    </source>
</reference>
<sequence length="78" mass="8518">MTSDDTVPSPRNAGADWAGTPAGDDPTPKVLPFVTSFLLECNYWSQDKRSWWTEDGAQDSSDRVLPLNLPPSLRATAP</sequence>
<evidence type="ECO:0000256" key="1">
    <source>
        <dbReference type="SAM" id="MobiDB-lite"/>
    </source>
</evidence>
<organism evidence="2 3">
    <name type="scientific">Pomacea canaliculata</name>
    <name type="common">Golden apple snail</name>
    <dbReference type="NCBI Taxonomy" id="400727"/>
    <lineage>
        <taxon>Eukaryota</taxon>
        <taxon>Metazoa</taxon>
        <taxon>Spiralia</taxon>
        <taxon>Lophotrochozoa</taxon>
        <taxon>Mollusca</taxon>
        <taxon>Gastropoda</taxon>
        <taxon>Caenogastropoda</taxon>
        <taxon>Architaenioglossa</taxon>
        <taxon>Ampullarioidea</taxon>
        <taxon>Ampullariidae</taxon>
        <taxon>Pomacea</taxon>
    </lineage>
</organism>
<comment type="caution">
    <text evidence="2">The sequence shown here is derived from an EMBL/GenBank/DDBJ whole genome shotgun (WGS) entry which is preliminary data.</text>
</comment>